<dbReference type="GO" id="GO:0051017">
    <property type="term" value="P:actin filament bundle assembly"/>
    <property type="evidence" value="ECO:0007669"/>
    <property type="project" value="TreeGrafter"/>
</dbReference>
<proteinExistence type="predicted"/>
<comment type="caution">
    <text evidence="5">The sequence shown here is derived from an EMBL/GenBank/DDBJ whole genome shotgun (WGS) entry which is preliminary data.</text>
</comment>
<evidence type="ECO:0000313" key="5">
    <source>
        <dbReference type="EMBL" id="KAE9049041.1"/>
    </source>
</evidence>
<dbReference type="SMART" id="SM00220">
    <property type="entry name" value="S_TKc"/>
    <property type="match status" value="1"/>
</dbReference>
<dbReference type="InterPro" id="IPR036770">
    <property type="entry name" value="Ankyrin_rpt-contain_sf"/>
</dbReference>
<dbReference type="PANTHER" id="PTHR24153">
    <property type="entry name" value="ESPIN"/>
    <property type="match status" value="1"/>
</dbReference>
<dbReference type="InterPro" id="IPR002110">
    <property type="entry name" value="Ankyrin_rpt"/>
</dbReference>
<dbReference type="Gene3D" id="1.25.40.20">
    <property type="entry name" value="Ankyrin repeat-containing domain"/>
    <property type="match status" value="2"/>
</dbReference>
<evidence type="ECO:0000259" key="4">
    <source>
        <dbReference type="PROSITE" id="PS50011"/>
    </source>
</evidence>
<dbReference type="GO" id="GO:0005524">
    <property type="term" value="F:ATP binding"/>
    <property type="evidence" value="ECO:0007669"/>
    <property type="project" value="InterPro"/>
</dbReference>
<evidence type="ECO:0000313" key="6">
    <source>
        <dbReference type="Proteomes" id="UP000435112"/>
    </source>
</evidence>
<dbReference type="AlphaFoldDB" id="A0A6A3P1I5"/>
<dbReference type="InterPro" id="IPR011009">
    <property type="entry name" value="Kinase-like_dom_sf"/>
</dbReference>
<sequence length="1038" mass="114274">MMNMMEATDSDSDAEFAAKGIKTPLWSGAAYSSAISKSMRAMMTSSRLRGGRHAAAGSGSAAKDAGAELFADAVARKDKEKMLDALAKDPSILRRSDEDGRLPLHQVCALRPNYRYIDLMTMMINTYPEAVRCVDKDGRTPLHALCANTCVTVQALGVFAASLAELTLVQDNSGNLPLHHLCRNLSCDIGLLKKLGSDTSAYVAINDEGQTPLHCLVVGSQLNKPVLHHLLESFPSTALMRDLMGRTVLHWICVRHELDPGVIQTVLAASVDSASLSDSNGDLPLHILCQNEKLTRESLRLVLQAYPAGLHTLAKDKLSPLHFLCSNENCNVDFLTDVSSVDSDNSSCAKADEFGATALHLLCMNESISTELLRTTLLMCCQDSFAQDVHDRSPLHYMCMNHSVSPELLWLFFDRGHDLVRQVDKDERTPLHYLCSNVKVTPRVLEILFDSWPSAALVADRDFKLPVQYLVDNPSSSPETTALLICGPASYRHRYEFLSVNGQCACFTQGSEVVYVQTNVAMDSNTATKVLVNFYSPKTIVDHEENMLLRLKTAAEIRDDNVNYSPAVHETFENAKRRLTLRSIDIAPEDHNGAIVDTSSDTTITLDYALVMEAPLYTLEGLRAEKLCDTEATRAITTEVANCLVFWHCDARMVHGNIGLQNVGQFEDRGLCLFNLSTSRELYEQRTIGSHAIPLSSCPPEAAKAFIAKEEFLPTLASDMWQFGCLVYQLLSGSTLLERLAPWSYSIGREQGLHLMCSITDAVLEPLIAETAQEFRVLLQRTLVVNPSYRWKIDRLMRVEDGSALSSFVTSEAPSHDFVGKALQQKTEDALADGTERSRSVKHAQEQLEFMKKEQSLLRHTLLSTKSQLRDVDQARANLQLKMAELQTQMTSEVHHRQEAQLEAQLLARNHQAMTLQLHTTVQMLLNVVPLARKVYGAAADDFLSSALAQSTGFAPPNANPANLRRKSGPMQLLKSQLQHSVLAHGCVQKWANNSTPPSATLSDENSGSNTTTDGTSDDNEEKARGQAENSGGAAAVA</sequence>
<evidence type="ECO:0000256" key="1">
    <source>
        <dbReference type="ARBA" id="ARBA00022737"/>
    </source>
</evidence>
<name>A0A6A3P1I5_9STRA</name>
<dbReference type="OrthoDB" id="61627at2759"/>
<reference evidence="5 6" key="1">
    <citation type="submission" date="2018-09" db="EMBL/GenBank/DDBJ databases">
        <title>Genomic investigation of the strawberry pathogen Phytophthora fragariae indicates pathogenicity is determined by transcriptional variation in three key races.</title>
        <authorList>
            <person name="Adams T.M."/>
            <person name="Armitage A.D."/>
            <person name="Sobczyk M.K."/>
            <person name="Bates H.J."/>
            <person name="Dunwell J.M."/>
            <person name="Nellist C.F."/>
            <person name="Harrison R.J."/>
        </authorList>
    </citation>
    <scope>NUCLEOTIDE SEQUENCE [LARGE SCALE GENOMIC DNA]</scope>
    <source>
        <strain evidence="5 6">SCRP324</strain>
    </source>
</reference>
<protein>
    <recommendedName>
        <fullName evidence="4">Protein kinase domain-containing protein</fullName>
    </recommendedName>
</protein>
<dbReference type="PANTHER" id="PTHR24153:SF8">
    <property type="entry name" value="FORKED, ISOFORM F"/>
    <property type="match status" value="1"/>
</dbReference>
<evidence type="ECO:0000256" key="2">
    <source>
        <dbReference type="ARBA" id="ARBA00023043"/>
    </source>
</evidence>
<dbReference type="SUPFAM" id="SSF56112">
    <property type="entry name" value="Protein kinase-like (PK-like)"/>
    <property type="match status" value="1"/>
</dbReference>
<feature type="domain" description="Protein kinase" evidence="4">
    <location>
        <begin position="480"/>
        <end position="819"/>
    </location>
</feature>
<keyword evidence="2" id="KW-0040">ANK repeat</keyword>
<dbReference type="EMBL" id="QXFU01000002">
    <property type="protein sequence ID" value="KAE9049041.1"/>
    <property type="molecule type" value="Genomic_DNA"/>
</dbReference>
<evidence type="ECO:0000256" key="3">
    <source>
        <dbReference type="SAM" id="MobiDB-lite"/>
    </source>
</evidence>
<feature type="compositionally biased region" description="Low complexity" evidence="3">
    <location>
        <begin position="1005"/>
        <end position="1015"/>
    </location>
</feature>
<dbReference type="SMART" id="SM00248">
    <property type="entry name" value="ANK"/>
    <property type="match status" value="9"/>
</dbReference>
<feature type="region of interest" description="Disordered" evidence="3">
    <location>
        <begin position="994"/>
        <end position="1038"/>
    </location>
</feature>
<accession>A0A6A3P1I5</accession>
<gene>
    <name evidence="5" type="ORF">PR002_g61</name>
</gene>
<dbReference type="Gene3D" id="1.10.510.10">
    <property type="entry name" value="Transferase(Phosphotransferase) domain 1"/>
    <property type="match status" value="1"/>
</dbReference>
<dbReference type="Proteomes" id="UP000435112">
    <property type="component" value="Unassembled WGS sequence"/>
</dbReference>
<dbReference type="InterPro" id="IPR000719">
    <property type="entry name" value="Prot_kinase_dom"/>
</dbReference>
<organism evidence="5 6">
    <name type="scientific">Phytophthora rubi</name>
    <dbReference type="NCBI Taxonomy" id="129364"/>
    <lineage>
        <taxon>Eukaryota</taxon>
        <taxon>Sar</taxon>
        <taxon>Stramenopiles</taxon>
        <taxon>Oomycota</taxon>
        <taxon>Peronosporomycetes</taxon>
        <taxon>Peronosporales</taxon>
        <taxon>Peronosporaceae</taxon>
        <taxon>Phytophthora</taxon>
    </lineage>
</organism>
<dbReference type="GO" id="GO:0051015">
    <property type="term" value="F:actin filament binding"/>
    <property type="evidence" value="ECO:0007669"/>
    <property type="project" value="TreeGrafter"/>
</dbReference>
<dbReference type="SUPFAM" id="SSF48403">
    <property type="entry name" value="Ankyrin repeat"/>
    <property type="match status" value="1"/>
</dbReference>
<keyword evidence="1" id="KW-0677">Repeat</keyword>
<dbReference type="InterPro" id="IPR052420">
    <property type="entry name" value="Espin/Espin-like"/>
</dbReference>
<dbReference type="PROSITE" id="PS50011">
    <property type="entry name" value="PROTEIN_KINASE_DOM"/>
    <property type="match status" value="1"/>
</dbReference>
<dbReference type="GO" id="GO:0005737">
    <property type="term" value="C:cytoplasm"/>
    <property type="evidence" value="ECO:0007669"/>
    <property type="project" value="TreeGrafter"/>
</dbReference>
<dbReference type="GO" id="GO:0004672">
    <property type="term" value="F:protein kinase activity"/>
    <property type="evidence" value="ECO:0007669"/>
    <property type="project" value="InterPro"/>
</dbReference>
<feature type="compositionally biased region" description="Polar residues" evidence="3">
    <location>
        <begin position="994"/>
        <end position="1004"/>
    </location>
</feature>